<dbReference type="AlphaFoldDB" id="F4SBE6"/>
<feature type="compositionally biased region" description="Polar residues" evidence="4">
    <location>
        <begin position="1"/>
        <end position="17"/>
    </location>
</feature>
<dbReference type="Pfam" id="PF02816">
    <property type="entry name" value="Alpha_kinase"/>
    <property type="match status" value="1"/>
</dbReference>
<feature type="region of interest" description="Disordered" evidence="4">
    <location>
        <begin position="1"/>
        <end position="78"/>
    </location>
</feature>
<organism evidence="7">
    <name type="scientific">Melampsora larici-populina (strain 98AG31 / pathotype 3-4-7)</name>
    <name type="common">Poplar leaf rust fungus</name>
    <dbReference type="NCBI Taxonomy" id="747676"/>
    <lineage>
        <taxon>Eukaryota</taxon>
        <taxon>Fungi</taxon>
        <taxon>Dikarya</taxon>
        <taxon>Basidiomycota</taxon>
        <taxon>Pucciniomycotina</taxon>
        <taxon>Pucciniomycetes</taxon>
        <taxon>Pucciniales</taxon>
        <taxon>Melampsoraceae</taxon>
        <taxon>Melampsora</taxon>
    </lineage>
</organism>
<protein>
    <recommendedName>
        <fullName evidence="5">Alpha-type protein kinase domain-containing protein</fullName>
    </recommendedName>
</protein>
<evidence type="ECO:0000259" key="5">
    <source>
        <dbReference type="Pfam" id="PF02816"/>
    </source>
</evidence>
<keyword evidence="7" id="KW-1185">Reference proteome</keyword>
<evidence type="ECO:0000256" key="3">
    <source>
        <dbReference type="ARBA" id="ARBA00022777"/>
    </source>
</evidence>
<dbReference type="InParanoid" id="F4SBE6"/>
<proteinExistence type="predicted"/>
<name>F4SBE6_MELLP</name>
<keyword evidence="3" id="KW-0418">Kinase</keyword>
<dbReference type="InterPro" id="IPR004166">
    <property type="entry name" value="a-kinase_dom"/>
</dbReference>
<evidence type="ECO:0000313" key="6">
    <source>
        <dbReference type="EMBL" id="EGF98016.1"/>
    </source>
</evidence>
<dbReference type="EMBL" id="GL883188">
    <property type="protein sequence ID" value="EGF98016.1"/>
    <property type="molecule type" value="Genomic_DNA"/>
</dbReference>
<dbReference type="GO" id="GO:0005524">
    <property type="term" value="F:ATP binding"/>
    <property type="evidence" value="ECO:0007669"/>
    <property type="project" value="InterPro"/>
</dbReference>
<evidence type="ECO:0000256" key="4">
    <source>
        <dbReference type="SAM" id="MobiDB-lite"/>
    </source>
</evidence>
<keyword evidence="1" id="KW-0723">Serine/threonine-protein kinase</keyword>
<reference evidence="7" key="1">
    <citation type="journal article" date="2011" name="Proc. Natl. Acad. Sci. U.S.A.">
        <title>Obligate biotrophy features unraveled by the genomic analysis of rust fungi.</title>
        <authorList>
            <person name="Duplessis S."/>
            <person name="Cuomo C.A."/>
            <person name="Lin Y.-C."/>
            <person name="Aerts A."/>
            <person name="Tisserant E."/>
            <person name="Veneault-Fourrey C."/>
            <person name="Joly D.L."/>
            <person name="Hacquard S."/>
            <person name="Amselem J."/>
            <person name="Cantarel B.L."/>
            <person name="Chiu R."/>
            <person name="Coutinho P.M."/>
            <person name="Feau N."/>
            <person name="Field M."/>
            <person name="Frey P."/>
            <person name="Gelhaye E."/>
            <person name="Goldberg J."/>
            <person name="Grabherr M.G."/>
            <person name="Kodira C.D."/>
            <person name="Kohler A."/>
            <person name="Kuees U."/>
            <person name="Lindquist E.A."/>
            <person name="Lucas S.M."/>
            <person name="Mago R."/>
            <person name="Mauceli E."/>
            <person name="Morin E."/>
            <person name="Murat C."/>
            <person name="Pangilinan J.L."/>
            <person name="Park R."/>
            <person name="Pearson M."/>
            <person name="Quesneville H."/>
            <person name="Rouhier N."/>
            <person name="Sakthikumar S."/>
            <person name="Salamov A.A."/>
            <person name="Schmutz J."/>
            <person name="Selles B."/>
            <person name="Shapiro H."/>
            <person name="Tanguay P."/>
            <person name="Tuskan G.A."/>
            <person name="Henrissat B."/>
            <person name="Van de Peer Y."/>
            <person name="Rouze P."/>
            <person name="Ellis J.G."/>
            <person name="Dodds P.N."/>
            <person name="Schein J.E."/>
            <person name="Zhong S."/>
            <person name="Hamelin R.C."/>
            <person name="Grigoriev I.V."/>
            <person name="Szabo L.J."/>
            <person name="Martin F."/>
        </authorList>
    </citation>
    <scope>NUCLEOTIDE SEQUENCE [LARGE SCALE GENOMIC DNA]</scope>
    <source>
        <strain evidence="7">98AG31 / pathotype 3-4-7</strain>
    </source>
</reference>
<gene>
    <name evidence="6" type="ORF">MELLADRAFT_96233</name>
</gene>
<dbReference type="GeneID" id="18937524"/>
<feature type="domain" description="Alpha-type protein kinase" evidence="5">
    <location>
        <begin position="264"/>
        <end position="383"/>
    </location>
</feature>
<evidence type="ECO:0000313" key="7">
    <source>
        <dbReference type="Proteomes" id="UP000001072"/>
    </source>
</evidence>
<dbReference type="RefSeq" id="XP_007418706.1">
    <property type="nucleotide sequence ID" value="XM_007418644.1"/>
</dbReference>
<dbReference type="Proteomes" id="UP000001072">
    <property type="component" value="Unassembled WGS sequence"/>
</dbReference>
<keyword evidence="2" id="KW-0808">Transferase</keyword>
<feature type="compositionally biased region" description="Low complexity" evidence="4">
    <location>
        <begin position="18"/>
        <end position="39"/>
    </location>
</feature>
<evidence type="ECO:0000256" key="2">
    <source>
        <dbReference type="ARBA" id="ARBA00022679"/>
    </source>
</evidence>
<dbReference type="Gene3D" id="3.20.200.10">
    <property type="entry name" value="MHCK/EF2 kinase"/>
    <property type="match status" value="1"/>
</dbReference>
<dbReference type="HOGENOM" id="CLU_057162_1_0_1"/>
<dbReference type="KEGG" id="mlr:MELLADRAFT_96233"/>
<accession>F4SBE6</accession>
<dbReference type="GO" id="GO:0004674">
    <property type="term" value="F:protein serine/threonine kinase activity"/>
    <property type="evidence" value="ECO:0007669"/>
    <property type="project" value="UniProtKB-KW"/>
</dbReference>
<dbReference type="VEuPathDB" id="FungiDB:MELLADRAFT_96233"/>
<evidence type="ECO:0000256" key="1">
    <source>
        <dbReference type="ARBA" id="ARBA00022527"/>
    </source>
</evidence>
<sequence length="393" mass="44162">MPSRNQGSEHLTTLSDAITSTPDITEPPTSPTSSTPIIESCKDPSQHASGVCVGADKTPEVLGGTDNQDENNDTQSETIVRSGRTSYKARAPRAVRHSNSEVALGPGFIILVSNPIRTCTLRPDLPSKRAAFLYHMKYFYGEGSNPTYEPTNCTALSEAVVLFQLGNIVDFSKSRDVNEWQARELQGDGVEIPYASVARFHFSWSYSATSGRERALELVNAHIYVASMLKLFKARLHQMWKEECLPEGYLAQQFREWFIRAAALHVPRVSCLQTIGSLDDDVPRWMLVEVKPESVRTRYVYQSCFRDTLPKSDPWKALLFAFIHYAYQHSGGVTLIGQIDCDQWGSISNVLCFNKASYYLENSDRMDMPFFDFRGGHQCDQICKEMGLARLTL</sequence>